<dbReference type="PROSITE" id="PS50943">
    <property type="entry name" value="HTH_CROC1"/>
    <property type="match status" value="1"/>
</dbReference>
<dbReference type="EMBL" id="JACAGK010000027">
    <property type="protein sequence ID" value="MDM1048700.1"/>
    <property type="molecule type" value="Genomic_DNA"/>
</dbReference>
<gene>
    <name evidence="2" type="ORF">HX018_10660</name>
</gene>
<dbReference type="Proteomes" id="UP001170954">
    <property type="component" value="Unassembled WGS sequence"/>
</dbReference>
<comment type="caution">
    <text evidence="2">The sequence shown here is derived from an EMBL/GenBank/DDBJ whole genome shotgun (WGS) entry which is preliminary data.</text>
</comment>
<dbReference type="InterPro" id="IPR001387">
    <property type="entry name" value="Cro/C1-type_HTH"/>
</dbReference>
<protein>
    <recommendedName>
        <fullName evidence="1">HTH cro/C1-type domain-containing protein</fullName>
    </recommendedName>
</protein>
<reference evidence="2" key="2">
    <citation type="journal article" date="2022" name="Sci. Total Environ.">
        <title>Prevalence, transmission, and molecular epidemiology of tet(X)-positive bacteria among humans, animals, and environmental niches in China: An epidemiological, and genomic-based study.</title>
        <authorList>
            <person name="Dong N."/>
            <person name="Zeng Y."/>
            <person name="Cai C."/>
            <person name="Sun C."/>
            <person name="Lu J."/>
            <person name="Liu C."/>
            <person name="Zhou H."/>
            <person name="Sun Q."/>
            <person name="Shu L."/>
            <person name="Wang H."/>
            <person name="Wang Y."/>
            <person name="Wang S."/>
            <person name="Wu C."/>
            <person name="Chan E.W."/>
            <person name="Chen G."/>
            <person name="Shen Z."/>
            <person name="Chen S."/>
            <person name="Zhang R."/>
        </authorList>
    </citation>
    <scope>NUCLEOTIDE SEQUENCE</scope>
    <source>
        <strain evidence="2">R1692</strain>
    </source>
</reference>
<accession>A0ABT7NN61</accession>
<name>A0ABT7NN61_9SPHI</name>
<evidence type="ECO:0000313" key="2">
    <source>
        <dbReference type="EMBL" id="MDM1048700.1"/>
    </source>
</evidence>
<evidence type="ECO:0000313" key="3">
    <source>
        <dbReference type="Proteomes" id="UP001170954"/>
    </source>
</evidence>
<feature type="domain" description="HTH cro/C1-type" evidence="1">
    <location>
        <begin position="66"/>
        <end position="112"/>
    </location>
</feature>
<keyword evidence="3" id="KW-1185">Reference proteome</keyword>
<proteinExistence type="predicted"/>
<evidence type="ECO:0000259" key="1">
    <source>
        <dbReference type="PROSITE" id="PS50943"/>
    </source>
</evidence>
<reference evidence="2" key="1">
    <citation type="submission" date="2020-06" db="EMBL/GenBank/DDBJ databases">
        <authorList>
            <person name="Dong N."/>
        </authorList>
    </citation>
    <scope>NUCLEOTIDE SEQUENCE</scope>
    <source>
        <strain evidence="2">R1692</strain>
    </source>
</reference>
<organism evidence="2 3">
    <name type="scientific">Sphingobacterium hotanense</name>
    <dbReference type="NCBI Taxonomy" id="649196"/>
    <lineage>
        <taxon>Bacteria</taxon>
        <taxon>Pseudomonadati</taxon>
        <taxon>Bacteroidota</taxon>
        <taxon>Sphingobacteriia</taxon>
        <taxon>Sphingobacteriales</taxon>
        <taxon>Sphingobacteriaceae</taxon>
        <taxon>Sphingobacterium</taxon>
    </lineage>
</organism>
<sequence>MSNQKQESLRVDQFLKLKLLFNENHSSFLLRIFGDKYFREVRKIQPSKNLTVLGEILTKKFSVELISRKELSHATGIDLARIKYIITKEDKTIKIDEITKIELALGVDLGTFSKLRFPNTKLNSVAKYNTLLKKFKMGEMK</sequence>